<dbReference type="Proteomes" id="UP000464178">
    <property type="component" value="Chromosome"/>
</dbReference>
<accession>A0A6P2DGN4</accession>
<dbReference type="AlphaFoldDB" id="A0A6P2DGN4"/>
<protein>
    <submittedName>
        <fullName evidence="1">Uncharacterized protein</fullName>
    </submittedName>
</protein>
<sequence>MTATDPRAQWAELLPIPADAPPDAAVAQFLRTLPGADFVPPMERIAAVNVLAGAALPTTPDETVERMLRAEVEAFAERYWELPPAERLTTWVELSGRGTPTTRLRELEPGLDVPVTRLVDPVAEELAGVFRTLFVLPPRERAIRRNTWLLEHAADAGRWSSALAVVQRDSAPLVALEPNLRTALSAHFARTRTAFVEGATTAPLKSPPTYTDRVTRAAHSYEPQRASNEGWKGGGVLGSGALIVLFIGIRLIAALGSSSNSPSRSNVPDPPRLNFPAYTSPKGAPASIRTFTIAEVAEFQRYEREKDEGRNPQVPWAYASWVLAGRPAGTLERANPWAASAKPSHNQTFTAAEVAACERYEREKAKRGNVEQPQAYASWVLAGRPEVSSRPEQPNGLTFSFDSALILACQKYDQTMTGSKPDDYEFWVKAGKPSRPGDYTLPTDQN</sequence>
<dbReference type="RefSeq" id="WP_162672081.1">
    <property type="nucleotide sequence ID" value="NZ_LR593886.1"/>
</dbReference>
<name>A0A6P2DGN4_9BACT</name>
<dbReference type="EMBL" id="LR593886">
    <property type="protein sequence ID" value="VTS00133.1"/>
    <property type="molecule type" value="Genomic_DNA"/>
</dbReference>
<evidence type="ECO:0000313" key="1">
    <source>
        <dbReference type="EMBL" id="VTS00133.1"/>
    </source>
</evidence>
<proteinExistence type="predicted"/>
<evidence type="ECO:0000313" key="2">
    <source>
        <dbReference type="Proteomes" id="UP000464178"/>
    </source>
</evidence>
<dbReference type="KEGG" id="gms:SOIL9_82860"/>
<gene>
    <name evidence="1" type="ORF">SOIL9_82860</name>
</gene>
<keyword evidence="2" id="KW-1185">Reference proteome</keyword>
<organism evidence="1 2">
    <name type="scientific">Gemmata massiliana</name>
    <dbReference type="NCBI Taxonomy" id="1210884"/>
    <lineage>
        <taxon>Bacteria</taxon>
        <taxon>Pseudomonadati</taxon>
        <taxon>Planctomycetota</taxon>
        <taxon>Planctomycetia</taxon>
        <taxon>Gemmatales</taxon>
        <taxon>Gemmataceae</taxon>
        <taxon>Gemmata</taxon>
    </lineage>
</organism>
<reference evidence="1 2" key="1">
    <citation type="submission" date="2019-05" db="EMBL/GenBank/DDBJ databases">
        <authorList>
            <consortium name="Science for Life Laboratories"/>
        </authorList>
    </citation>
    <scope>NUCLEOTIDE SEQUENCE [LARGE SCALE GENOMIC DNA]</scope>
    <source>
        <strain evidence="1">Soil9</strain>
    </source>
</reference>